<evidence type="ECO:0000259" key="5">
    <source>
        <dbReference type="PROSITE" id="PS50932"/>
    </source>
</evidence>
<dbReference type="EMBL" id="FQYO01000001">
    <property type="protein sequence ID" value="SHI37799.1"/>
    <property type="molecule type" value="Genomic_DNA"/>
</dbReference>
<dbReference type="PANTHER" id="PTHR30146:SF149">
    <property type="entry name" value="HTH-TYPE TRANSCRIPTIONAL REGULATOR EBGR"/>
    <property type="match status" value="1"/>
</dbReference>
<dbReference type="SUPFAM" id="SSF53822">
    <property type="entry name" value="Periplasmic binding protein-like I"/>
    <property type="match status" value="1"/>
</dbReference>
<accession>A0A1M6AMR1</accession>
<evidence type="ECO:0000256" key="4">
    <source>
        <dbReference type="SAM" id="MobiDB-lite"/>
    </source>
</evidence>
<gene>
    <name evidence="6" type="ORF">SAMN05444417_0524</name>
</gene>
<keyword evidence="7" id="KW-1185">Reference proteome</keyword>
<dbReference type="RefSeq" id="WP_073326245.1">
    <property type="nucleotide sequence ID" value="NZ_FQYO01000001.1"/>
</dbReference>
<proteinExistence type="predicted"/>
<evidence type="ECO:0000256" key="2">
    <source>
        <dbReference type="ARBA" id="ARBA00023125"/>
    </source>
</evidence>
<keyword evidence="3" id="KW-0804">Transcription</keyword>
<feature type="domain" description="HTH lacI-type" evidence="5">
    <location>
        <begin position="14"/>
        <end position="70"/>
    </location>
</feature>
<feature type="region of interest" description="Disordered" evidence="4">
    <location>
        <begin position="341"/>
        <end position="373"/>
    </location>
</feature>
<dbReference type="PROSITE" id="PS50932">
    <property type="entry name" value="HTH_LACI_2"/>
    <property type="match status" value="1"/>
</dbReference>
<keyword evidence="1" id="KW-0805">Transcription regulation</keyword>
<organism evidence="6 7">
    <name type="scientific">Wenxinia saemankumensis</name>
    <dbReference type="NCBI Taxonomy" id="1447782"/>
    <lineage>
        <taxon>Bacteria</taxon>
        <taxon>Pseudomonadati</taxon>
        <taxon>Pseudomonadota</taxon>
        <taxon>Alphaproteobacteria</taxon>
        <taxon>Rhodobacterales</taxon>
        <taxon>Roseobacteraceae</taxon>
        <taxon>Wenxinia</taxon>
    </lineage>
</organism>
<dbReference type="InterPro" id="IPR000843">
    <property type="entry name" value="HTH_LacI"/>
</dbReference>
<dbReference type="SUPFAM" id="SSF47413">
    <property type="entry name" value="lambda repressor-like DNA-binding domains"/>
    <property type="match status" value="1"/>
</dbReference>
<dbReference type="PANTHER" id="PTHR30146">
    <property type="entry name" value="LACI-RELATED TRANSCRIPTIONAL REPRESSOR"/>
    <property type="match status" value="1"/>
</dbReference>
<dbReference type="CDD" id="cd01392">
    <property type="entry name" value="HTH_LacI"/>
    <property type="match status" value="1"/>
</dbReference>
<dbReference type="GO" id="GO:0003700">
    <property type="term" value="F:DNA-binding transcription factor activity"/>
    <property type="evidence" value="ECO:0007669"/>
    <property type="project" value="TreeGrafter"/>
</dbReference>
<evidence type="ECO:0000256" key="3">
    <source>
        <dbReference type="ARBA" id="ARBA00023163"/>
    </source>
</evidence>
<dbReference type="CDD" id="cd01544">
    <property type="entry name" value="PBP1_GalR"/>
    <property type="match status" value="1"/>
</dbReference>
<dbReference type="Pfam" id="PF00356">
    <property type="entry name" value="LacI"/>
    <property type="match status" value="1"/>
</dbReference>
<sequence>MPPRKDTEGRRGPVTLRNIADRVGVSVATVSRVLNFDPALSVSEATRQSVIETAEAMNYEPRRRRPRAVAPTGLKRIALLHFRGPRSELADPYFVAMRLGIETRCAALQLEVTKIYRGEDDSPARIPREAKGVIVIGRHPDEEIAVLRARHPNLVFVDWAPPGDDVDCVASDLELAATKLLTGLEGLGYRRIAFAGWAEDTDATTPEARARAYRAWAEGRGAFDPDLLRIGVNSEQSGHDVTGAFLSLPRPPDAIVVSNDTMAMGAYRAIQERGLKIPGDVALASFNDISAARFLSPPLTTVRLPAEAIGVQAVDLLAERMSGRDLARQVKIETKIAWRSSTRSAAPARAPRDRTDGPAAGRATGPAAGQAAE</sequence>
<keyword evidence="2" id="KW-0238">DNA-binding</keyword>
<dbReference type="AlphaFoldDB" id="A0A1M6AMR1"/>
<dbReference type="Gene3D" id="1.10.260.40">
    <property type="entry name" value="lambda repressor-like DNA-binding domains"/>
    <property type="match status" value="1"/>
</dbReference>
<dbReference type="InterPro" id="IPR010982">
    <property type="entry name" value="Lambda_DNA-bd_dom_sf"/>
</dbReference>
<protein>
    <submittedName>
        <fullName evidence="6">Transcriptional regulator, LacI family</fullName>
    </submittedName>
</protein>
<name>A0A1M6AMR1_9RHOB</name>
<dbReference type="OrthoDB" id="5681588at2"/>
<dbReference type="GO" id="GO:0000976">
    <property type="term" value="F:transcription cis-regulatory region binding"/>
    <property type="evidence" value="ECO:0007669"/>
    <property type="project" value="TreeGrafter"/>
</dbReference>
<dbReference type="Pfam" id="PF13377">
    <property type="entry name" value="Peripla_BP_3"/>
    <property type="match status" value="1"/>
</dbReference>
<feature type="compositionally biased region" description="Low complexity" evidence="4">
    <location>
        <begin position="357"/>
        <end position="373"/>
    </location>
</feature>
<dbReference type="STRING" id="1447782.SAMN05444417_0524"/>
<dbReference type="Gene3D" id="3.40.50.2300">
    <property type="match status" value="2"/>
</dbReference>
<dbReference type="InterPro" id="IPR028082">
    <property type="entry name" value="Peripla_BP_I"/>
</dbReference>
<dbReference type="Proteomes" id="UP000184292">
    <property type="component" value="Unassembled WGS sequence"/>
</dbReference>
<dbReference type="SMART" id="SM00354">
    <property type="entry name" value="HTH_LACI"/>
    <property type="match status" value="1"/>
</dbReference>
<evidence type="ECO:0000313" key="7">
    <source>
        <dbReference type="Proteomes" id="UP000184292"/>
    </source>
</evidence>
<evidence type="ECO:0000313" key="6">
    <source>
        <dbReference type="EMBL" id="SHI37799.1"/>
    </source>
</evidence>
<dbReference type="InterPro" id="IPR046335">
    <property type="entry name" value="LacI/GalR-like_sensor"/>
</dbReference>
<reference evidence="6 7" key="1">
    <citation type="submission" date="2016-11" db="EMBL/GenBank/DDBJ databases">
        <authorList>
            <person name="Jaros S."/>
            <person name="Januszkiewicz K."/>
            <person name="Wedrychowicz H."/>
        </authorList>
    </citation>
    <scope>NUCLEOTIDE SEQUENCE [LARGE SCALE GENOMIC DNA]</scope>
    <source>
        <strain evidence="6 7">DSM 100565</strain>
    </source>
</reference>
<evidence type="ECO:0000256" key="1">
    <source>
        <dbReference type="ARBA" id="ARBA00023015"/>
    </source>
</evidence>